<organism evidence="2 3">
    <name type="scientific">Persicirhabdus sediminis</name>
    <dbReference type="NCBI Taxonomy" id="454144"/>
    <lineage>
        <taxon>Bacteria</taxon>
        <taxon>Pseudomonadati</taxon>
        <taxon>Verrucomicrobiota</taxon>
        <taxon>Verrucomicrobiia</taxon>
        <taxon>Verrucomicrobiales</taxon>
        <taxon>Verrucomicrobiaceae</taxon>
        <taxon>Persicirhabdus</taxon>
    </lineage>
</organism>
<evidence type="ECO:0008006" key="4">
    <source>
        <dbReference type="Google" id="ProtNLM"/>
    </source>
</evidence>
<sequence length="351" mass="38718">MQSTRTKRSVNVTRLIYLLVCEFVGAMLAKNELGPQYIWVGISIGLLIAAFFIFVESLMKPFSLRELSTATFGLGIGVFCAFLLSKTGLFSLIEIIFRDQVSSMSSLMMAFNVTLYSSLGFLGAVLALRSSRNDFAFIIPYVQFRKETSPGPPIVLDADAILDSRLTGIITSKFIEGDIIIPRYVLDELQVMANSPTPARRQTGRRGLESLEELQRSNLIPISIHDSEGMNPEETMDAKLVHTCRLLSARLLTTDDNLTKAARLNKTSVLNINELTQALKPRIAVGERIQLALVRTGKDEHQAVGYLPDGSMIVVNHAVDKIGSTQDVTVISTLQTEGGLLVFAELYKREA</sequence>
<accession>A0A8J7MEX1</accession>
<name>A0A8J7MEX1_9BACT</name>
<feature type="transmembrane region" description="Helical" evidence="1">
    <location>
        <begin position="105"/>
        <end position="128"/>
    </location>
</feature>
<evidence type="ECO:0000256" key="1">
    <source>
        <dbReference type="SAM" id="Phobius"/>
    </source>
</evidence>
<proteinExistence type="predicted"/>
<evidence type="ECO:0000313" key="2">
    <source>
        <dbReference type="EMBL" id="MBK1792081.1"/>
    </source>
</evidence>
<dbReference type="CDD" id="cd09877">
    <property type="entry name" value="PIN_YacL-like"/>
    <property type="match status" value="1"/>
</dbReference>
<comment type="caution">
    <text evidence="2">The sequence shown here is derived from an EMBL/GenBank/DDBJ whole genome shotgun (WGS) entry which is preliminary data.</text>
</comment>
<keyword evidence="3" id="KW-1185">Reference proteome</keyword>
<dbReference type="AlphaFoldDB" id="A0A8J7MEX1"/>
<dbReference type="Proteomes" id="UP000624703">
    <property type="component" value="Unassembled WGS sequence"/>
</dbReference>
<protein>
    <recommendedName>
        <fullName evidence="4">TRAM domain-containing protein</fullName>
    </recommendedName>
</protein>
<reference evidence="2" key="1">
    <citation type="submission" date="2021-01" db="EMBL/GenBank/DDBJ databases">
        <title>Modified the classification status of verrucomicrobia.</title>
        <authorList>
            <person name="Feng X."/>
        </authorList>
    </citation>
    <scope>NUCLEOTIDE SEQUENCE</scope>
    <source>
        <strain evidence="2">_KCTC 22039</strain>
    </source>
</reference>
<evidence type="ECO:0000313" key="3">
    <source>
        <dbReference type="Proteomes" id="UP000624703"/>
    </source>
</evidence>
<dbReference type="Gene3D" id="3.40.50.1010">
    <property type="entry name" value="5'-nuclease"/>
    <property type="match status" value="1"/>
</dbReference>
<dbReference type="EMBL" id="JAENIM010000043">
    <property type="protein sequence ID" value="MBK1792081.1"/>
    <property type="molecule type" value="Genomic_DNA"/>
</dbReference>
<feature type="transmembrane region" description="Helical" evidence="1">
    <location>
        <begin position="67"/>
        <end position="85"/>
    </location>
</feature>
<keyword evidence="1" id="KW-0472">Membrane</keyword>
<keyword evidence="1" id="KW-1133">Transmembrane helix</keyword>
<dbReference type="InterPro" id="IPR029060">
    <property type="entry name" value="PIN-like_dom_sf"/>
</dbReference>
<dbReference type="SUPFAM" id="SSF88723">
    <property type="entry name" value="PIN domain-like"/>
    <property type="match status" value="1"/>
</dbReference>
<dbReference type="RefSeq" id="WP_200312097.1">
    <property type="nucleotide sequence ID" value="NZ_JAENIM010000043.1"/>
</dbReference>
<keyword evidence="1" id="KW-0812">Transmembrane</keyword>
<feature type="transmembrane region" description="Helical" evidence="1">
    <location>
        <begin position="36"/>
        <end position="55"/>
    </location>
</feature>
<gene>
    <name evidence="2" type="ORF">JIN82_13045</name>
</gene>